<dbReference type="InterPro" id="IPR013083">
    <property type="entry name" value="Znf_RING/FYVE/PHD"/>
</dbReference>
<keyword evidence="1 3" id="KW-0479">Metal-binding</keyword>
<dbReference type="PROSITE" id="PS50089">
    <property type="entry name" value="ZF_RING_2"/>
    <property type="match status" value="1"/>
</dbReference>
<dbReference type="Pfam" id="PF05743">
    <property type="entry name" value="UEV"/>
    <property type="match status" value="1"/>
</dbReference>
<dbReference type="EMBL" id="CACVKT020006076">
    <property type="protein sequence ID" value="CAC5399748.1"/>
    <property type="molecule type" value="Genomic_DNA"/>
</dbReference>
<dbReference type="GO" id="GO:0000813">
    <property type="term" value="C:ESCRT I complex"/>
    <property type="evidence" value="ECO:0007669"/>
    <property type="project" value="TreeGrafter"/>
</dbReference>
<dbReference type="InterPro" id="IPR016135">
    <property type="entry name" value="UBQ-conjugating_enzyme/RWD"/>
</dbReference>
<keyword evidence="1 3" id="KW-0863">Zinc-finger</keyword>
<dbReference type="InterPro" id="IPR008883">
    <property type="entry name" value="UEV_N"/>
</dbReference>
<reference evidence="6 7" key="1">
    <citation type="submission" date="2020-06" db="EMBL/GenBank/DDBJ databases">
        <authorList>
            <person name="Li R."/>
            <person name="Bekaert M."/>
        </authorList>
    </citation>
    <scope>NUCLEOTIDE SEQUENCE [LARGE SCALE GENOMIC DNA]</scope>
    <source>
        <strain evidence="7">wild</strain>
    </source>
</reference>
<dbReference type="GO" id="GO:0008333">
    <property type="term" value="P:endosome to lysosome transport"/>
    <property type="evidence" value="ECO:0007669"/>
    <property type="project" value="TreeGrafter"/>
</dbReference>
<dbReference type="Gene3D" id="3.10.110.10">
    <property type="entry name" value="Ubiquitin Conjugating Enzyme"/>
    <property type="match status" value="1"/>
</dbReference>
<evidence type="ECO:0000313" key="7">
    <source>
        <dbReference type="Proteomes" id="UP000507470"/>
    </source>
</evidence>
<evidence type="ECO:0000259" key="5">
    <source>
        <dbReference type="PROSITE" id="PS51322"/>
    </source>
</evidence>
<dbReference type="SUPFAM" id="SSF54495">
    <property type="entry name" value="UBC-like"/>
    <property type="match status" value="1"/>
</dbReference>
<dbReference type="GO" id="GO:0008270">
    <property type="term" value="F:zinc ion binding"/>
    <property type="evidence" value="ECO:0007669"/>
    <property type="project" value="UniProtKB-KW"/>
</dbReference>
<proteinExistence type="predicted"/>
<dbReference type="AlphaFoldDB" id="A0A6J8CT55"/>
<dbReference type="Gene3D" id="3.30.40.10">
    <property type="entry name" value="Zinc/RING finger domain, C3HC4 (zinc finger)"/>
    <property type="match status" value="1"/>
</dbReference>
<dbReference type="CDD" id="cd11685">
    <property type="entry name" value="UEV_TSG101-like"/>
    <property type="match status" value="1"/>
</dbReference>
<organism evidence="6 7">
    <name type="scientific">Mytilus coruscus</name>
    <name type="common">Sea mussel</name>
    <dbReference type="NCBI Taxonomy" id="42192"/>
    <lineage>
        <taxon>Eukaryota</taxon>
        <taxon>Metazoa</taxon>
        <taxon>Spiralia</taxon>
        <taxon>Lophotrochozoa</taxon>
        <taxon>Mollusca</taxon>
        <taxon>Bivalvia</taxon>
        <taxon>Autobranchia</taxon>
        <taxon>Pteriomorphia</taxon>
        <taxon>Mytilida</taxon>
        <taxon>Mytiloidea</taxon>
        <taxon>Mytilidae</taxon>
        <taxon>Mytilinae</taxon>
        <taxon>Mytilus</taxon>
    </lineage>
</organism>
<evidence type="ECO:0000256" key="3">
    <source>
        <dbReference type="PROSITE-ProRule" id="PRU00175"/>
    </source>
</evidence>
<keyword evidence="7" id="KW-1185">Reference proteome</keyword>
<sequence>MGSNELMLTSYLSKYKYADIAKRDILGVFLRYTDLRPMHGPFIFNDGSQKDLVHIDGCLPVQFRGNIYNIPIDIVILDTHPYNPPIVYVKPADGMNIKPGTYVNLSGKVDLPYLRDWRYPHSDLLGLIEILVIVFGEEPPVYKRLASEPPVCQVAIQQYPYRKETGQRSSASATDQRFICKECRLNPLEVTIQPCGHLATCESCCRRLKKQHNACPICSGPIDNVVRSFVPE</sequence>
<evidence type="ECO:0000313" key="6">
    <source>
        <dbReference type="EMBL" id="CAC5399748.1"/>
    </source>
</evidence>
<dbReference type="Pfam" id="PF13920">
    <property type="entry name" value="zf-C3HC4_3"/>
    <property type="match status" value="1"/>
</dbReference>
<name>A0A6J8CT55_MYTCO</name>
<feature type="domain" description="RING-type" evidence="4">
    <location>
        <begin position="179"/>
        <end position="219"/>
    </location>
</feature>
<dbReference type="SUPFAM" id="SSF57850">
    <property type="entry name" value="RING/U-box"/>
    <property type="match status" value="1"/>
</dbReference>
<dbReference type="PROSITE" id="PS51322">
    <property type="entry name" value="UEV"/>
    <property type="match status" value="1"/>
</dbReference>
<dbReference type="PANTHER" id="PTHR23306:SF3">
    <property type="entry name" value="TUMOR SUPPRESSOR PROTEIN 101"/>
    <property type="match status" value="1"/>
</dbReference>
<dbReference type="InterPro" id="IPR001841">
    <property type="entry name" value="Znf_RING"/>
</dbReference>
<dbReference type="GO" id="GO:0015031">
    <property type="term" value="P:protein transport"/>
    <property type="evidence" value="ECO:0007669"/>
    <property type="project" value="InterPro"/>
</dbReference>
<dbReference type="OrthoDB" id="306304at2759"/>
<dbReference type="InterPro" id="IPR052070">
    <property type="entry name" value="ESCRT-I_UEV_domain"/>
</dbReference>
<protein>
    <submittedName>
        <fullName evidence="6">TSG101</fullName>
    </submittedName>
</protein>
<gene>
    <name evidence="6" type="ORF">MCOR_33987</name>
</gene>
<feature type="domain" description="UEV" evidence="5">
    <location>
        <begin position="2"/>
        <end position="145"/>
    </location>
</feature>
<dbReference type="GO" id="GO:0043130">
    <property type="term" value="F:ubiquitin binding"/>
    <property type="evidence" value="ECO:0007669"/>
    <property type="project" value="TreeGrafter"/>
</dbReference>
<accession>A0A6J8CT55</accession>
<dbReference type="PANTHER" id="PTHR23306">
    <property type="entry name" value="TUMOR SUSCEPTIBILITY GENE 101 PROTEIN-RELATED"/>
    <property type="match status" value="1"/>
</dbReference>
<evidence type="ECO:0000256" key="2">
    <source>
        <dbReference type="ARBA" id="ARBA00022833"/>
    </source>
</evidence>
<dbReference type="Proteomes" id="UP000507470">
    <property type="component" value="Unassembled WGS sequence"/>
</dbReference>
<evidence type="ECO:0000259" key="4">
    <source>
        <dbReference type="PROSITE" id="PS50089"/>
    </source>
</evidence>
<keyword evidence="2" id="KW-0862">Zinc</keyword>
<evidence type="ECO:0000256" key="1">
    <source>
        <dbReference type="ARBA" id="ARBA00022771"/>
    </source>
</evidence>